<sequence>MAVGWFPCPDEETSESKGCPNPMPRDPEPCDVAGPTFADGVSRLPQAAVKVAVASTMSAGFWELPGNVSLGEKRGRGELPGQALSLMFFLRLGALVTAAIGMFRR</sequence>
<keyword evidence="4" id="KW-1185">Reference proteome</keyword>
<feature type="transmembrane region" description="Helical" evidence="2">
    <location>
        <begin position="83"/>
        <end position="103"/>
    </location>
</feature>
<gene>
    <name evidence="3" type="ORF">SNAT2548_LOCUS2358</name>
</gene>
<evidence type="ECO:0000256" key="1">
    <source>
        <dbReference type="SAM" id="MobiDB-lite"/>
    </source>
</evidence>
<dbReference type="EMBL" id="CAJNDS010000136">
    <property type="protein sequence ID" value="CAE6968689.1"/>
    <property type="molecule type" value="Genomic_DNA"/>
</dbReference>
<proteinExistence type="predicted"/>
<reference evidence="3" key="1">
    <citation type="submission" date="2021-02" db="EMBL/GenBank/DDBJ databases">
        <authorList>
            <person name="Dougan E. K."/>
            <person name="Rhodes N."/>
            <person name="Thang M."/>
            <person name="Chan C."/>
        </authorList>
    </citation>
    <scope>NUCLEOTIDE SEQUENCE</scope>
</reference>
<dbReference type="Proteomes" id="UP000604046">
    <property type="component" value="Unassembled WGS sequence"/>
</dbReference>
<keyword evidence="2" id="KW-0812">Transmembrane</keyword>
<accession>A0A812HZN9</accession>
<keyword evidence="2" id="KW-1133">Transmembrane helix</keyword>
<organism evidence="3 4">
    <name type="scientific">Symbiodinium natans</name>
    <dbReference type="NCBI Taxonomy" id="878477"/>
    <lineage>
        <taxon>Eukaryota</taxon>
        <taxon>Sar</taxon>
        <taxon>Alveolata</taxon>
        <taxon>Dinophyceae</taxon>
        <taxon>Suessiales</taxon>
        <taxon>Symbiodiniaceae</taxon>
        <taxon>Symbiodinium</taxon>
    </lineage>
</organism>
<keyword evidence="2" id="KW-0472">Membrane</keyword>
<evidence type="ECO:0000313" key="4">
    <source>
        <dbReference type="Proteomes" id="UP000604046"/>
    </source>
</evidence>
<evidence type="ECO:0000313" key="3">
    <source>
        <dbReference type="EMBL" id="CAE6968689.1"/>
    </source>
</evidence>
<comment type="caution">
    <text evidence="3">The sequence shown here is derived from an EMBL/GenBank/DDBJ whole genome shotgun (WGS) entry which is preliminary data.</text>
</comment>
<dbReference type="AlphaFoldDB" id="A0A812HZN9"/>
<protein>
    <submittedName>
        <fullName evidence="3">Uncharacterized protein</fullName>
    </submittedName>
</protein>
<evidence type="ECO:0000256" key="2">
    <source>
        <dbReference type="SAM" id="Phobius"/>
    </source>
</evidence>
<feature type="region of interest" description="Disordered" evidence="1">
    <location>
        <begin position="1"/>
        <end position="27"/>
    </location>
</feature>
<name>A0A812HZN9_9DINO</name>